<feature type="region of interest" description="Disordered" evidence="1">
    <location>
        <begin position="18"/>
        <end position="80"/>
    </location>
</feature>
<reference evidence="3" key="3">
    <citation type="submission" date="2025-08" db="UniProtKB">
        <authorList>
            <consortium name="RefSeq"/>
        </authorList>
    </citation>
    <scope>IDENTIFICATION</scope>
    <source>
        <strain evidence="3">CBS 342.82</strain>
    </source>
</reference>
<accession>A0A6J3MG93</accession>
<name>A0A6J3MG93_9PEZI</name>
<evidence type="ECO:0000313" key="2">
    <source>
        <dbReference type="Proteomes" id="UP000504637"/>
    </source>
</evidence>
<dbReference type="GeneID" id="54359956"/>
<protein>
    <submittedName>
        <fullName evidence="3">Uncharacterized protein</fullName>
    </submittedName>
</protein>
<dbReference type="Proteomes" id="UP000504637">
    <property type="component" value="Unplaced"/>
</dbReference>
<dbReference type="AlphaFoldDB" id="A0A6J3MG93"/>
<gene>
    <name evidence="3" type="ORF">K489DRAFT_3322</name>
</gene>
<evidence type="ECO:0000313" key="3">
    <source>
        <dbReference type="RefSeq" id="XP_033464027.1"/>
    </source>
</evidence>
<dbReference type="RefSeq" id="XP_033464027.1">
    <property type="nucleotide sequence ID" value="XM_033602156.1"/>
</dbReference>
<sequence length="104" mass="11700">MAMAMVIAVAAVEWISPTRKEAERDGQSGQLVRHGRETWLGAGTAEEGLQSTRKKETKRKTNNNKRRETRKMHCKARERIGIEVTRREACTHTGRGGVAKKDRG</sequence>
<keyword evidence="2" id="KW-1185">Reference proteome</keyword>
<proteinExistence type="predicted"/>
<feature type="region of interest" description="Disordered" evidence="1">
    <location>
        <begin position="85"/>
        <end position="104"/>
    </location>
</feature>
<reference evidence="3" key="2">
    <citation type="submission" date="2020-04" db="EMBL/GenBank/DDBJ databases">
        <authorList>
            <consortium name="NCBI Genome Project"/>
        </authorList>
    </citation>
    <scope>NUCLEOTIDE SEQUENCE</scope>
    <source>
        <strain evidence="3">CBS 342.82</strain>
    </source>
</reference>
<organism evidence="3">
    <name type="scientific">Dissoconium aciculare CBS 342.82</name>
    <dbReference type="NCBI Taxonomy" id="1314786"/>
    <lineage>
        <taxon>Eukaryota</taxon>
        <taxon>Fungi</taxon>
        <taxon>Dikarya</taxon>
        <taxon>Ascomycota</taxon>
        <taxon>Pezizomycotina</taxon>
        <taxon>Dothideomycetes</taxon>
        <taxon>Dothideomycetidae</taxon>
        <taxon>Mycosphaerellales</taxon>
        <taxon>Dissoconiaceae</taxon>
        <taxon>Dissoconium</taxon>
    </lineage>
</organism>
<feature type="compositionally biased region" description="Basic residues" evidence="1">
    <location>
        <begin position="55"/>
        <end position="74"/>
    </location>
</feature>
<evidence type="ECO:0000256" key="1">
    <source>
        <dbReference type="SAM" id="MobiDB-lite"/>
    </source>
</evidence>
<reference evidence="3" key="1">
    <citation type="submission" date="2020-01" db="EMBL/GenBank/DDBJ databases">
        <authorList>
            <consortium name="DOE Joint Genome Institute"/>
            <person name="Haridas S."/>
            <person name="Albert R."/>
            <person name="Binder M."/>
            <person name="Bloem J."/>
            <person name="Labutti K."/>
            <person name="Salamov A."/>
            <person name="Andreopoulos B."/>
            <person name="Baker S.E."/>
            <person name="Barry K."/>
            <person name="Bills G."/>
            <person name="Bluhm B.H."/>
            <person name="Cannon C."/>
            <person name="Castanera R."/>
            <person name="Culley D.E."/>
            <person name="Daum C."/>
            <person name="Ezra D."/>
            <person name="Gonzalez J.B."/>
            <person name="Henrissat B."/>
            <person name="Kuo A."/>
            <person name="Liang C."/>
            <person name="Lipzen A."/>
            <person name="Lutzoni F."/>
            <person name="Magnuson J."/>
            <person name="Mondo S."/>
            <person name="Nolan M."/>
            <person name="Ohm R."/>
            <person name="Pangilinan J."/>
            <person name="Park H.-J."/>
            <person name="Ramirez L."/>
            <person name="Alfaro M."/>
            <person name="Sun H."/>
            <person name="Tritt A."/>
            <person name="Yoshinaga Y."/>
            <person name="Zwiers L.-H."/>
            <person name="Turgeon B.G."/>
            <person name="Goodwin S.B."/>
            <person name="Spatafora J.W."/>
            <person name="Crous P.W."/>
            <person name="Grigoriev I.V."/>
        </authorList>
    </citation>
    <scope>NUCLEOTIDE SEQUENCE</scope>
    <source>
        <strain evidence="3">CBS 342.82</strain>
    </source>
</reference>